<dbReference type="PATRIC" id="fig|1234595.3.peg.1412"/>
<accession>M2U674</accession>
<reference evidence="1 2" key="1">
    <citation type="journal article" date="2013" name="Genome Announc.">
        <title>Draft Genome Sequence of Strain JLT2015T, Belonging to the Family Sphingomonadaceae of the Alphaproteobacteria.</title>
        <authorList>
            <person name="Tang K."/>
            <person name="Liu K."/>
            <person name="Li S."/>
            <person name="Jiao N."/>
        </authorList>
    </citation>
    <scope>NUCLEOTIDE SEQUENCE [LARGE SCALE GENOMIC DNA]</scope>
    <source>
        <strain evidence="1 2">JLT2015</strain>
    </source>
</reference>
<comment type="caution">
    <text evidence="1">The sequence shown here is derived from an EMBL/GenBank/DDBJ whole genome shotgun (WGS) entry which is preliminary data.</text>
</comment>
<proteinExistence type="predicted"/>
<gene>
    <name evidence="1" type="ORF">C725_1409</name>
</gene>
<evidence type="ECO:0000313" key="2">
    <source>
        <dbReference type="Proteomes" id="UP000011717"/>
    </source>
</evidence>
<evidence type="ECO:0000313" key="1">
    <source>
        <dbReference type="EMBL" id="EMD83508.1"/>
    </source>
</evidence>
<sequence>MAGVAPAGQGERACIFHWADGRVAAKAPGCRAGRAPEFISLFVRRACMERGGLSATRFCWRTDPSRRPPL</sequence>
<dbReference type="EMBL" id="AMRV01000003">
    <property type="protein sequence ID" value="EMD83508.1"/>
    <property type="molecule type" value="Genomic_DNA"/>
</dbReference>
<dbReference type="AlphaFoldDB" id="M2U674"/>
<organism evidence="1 2">
    <name type="scientific">Pacificimonas flava</name>
    <dbReference type="NCBI Taxonomy" id="1234595"/>
    <lineage>
        <taxon>Bacteria</taxon>
        <taxon>Pseudomonadati</taxon>
        <taxon>Pseudomonadota</taxon>
        <taxon>Alphaproteobacteria</taxon>
        <taxon>Sphingomonadales</taxon>
        <taxon>Sphingosinicellaceae</taxon>
        <taxon>Pacificimonas</taxon>
    </lineage>
</organism>
<name>M2U674_9SPHN</name>
<dbReference type="Proteomes" id="UP000011717">
    <property type="component" value="Unassembled WGS sequence"/>
</dbReference>
<protein>
    <submittedName>
        <fullName evidence="1">Uncharacterized protein</fullName>
    </submittedName>
</protein>
<keyword evidence="2" id="KW-1185">Reference proteome</keyword>